<feature type="region of interest" description="Disordered" evidence="1">
    <location>
        <begin position="76"/>
        <end position="96"/>
    </location>
</feature>
<gene>
    <name evidence="2" type="ORF">WK53_21810</name>
</gene>
<dbReference type="EMBL" id="LPDO01000005">
    <property type="protein sequence ID" value="KVT63115.1"/>
    <property type="molecule type" value="Genomic_DNA"/>
</dbReference>
<evidence type="ECO:0000313" key="3">
    <source>
        <dbReference type="Proteomes" id="UP000056732"/>
    </source>
</evidence>
<evidence type="ECO:0000256" key="1">
    <source>
        <dbReference type="SAM" id="MobiDB-lite"/>
    </source>
</evidence>
<sequence>MTPFCGSASVSVDRPGSFHVSAPIDGAVLVLVSDGMQNPYQRRQACMRSVAAAHRQRPPKLAGRWIGRRCGAQSGARRHRAAVAGMPGRRRNRSWM</sequence>
<dbReference type="AlphaFoldDB" id="A0AAW3NF88"/>
<proteinExistence type="predicted"/>
<reference evidence="2 3" key="1">
    <citation type="submission" date="2015-11" db="EMBL/GenBank/DDBJ databases">
        <title>Expanding the genomic diversity of Burkholderia species for the development of highly accurate diagnostics.</title>
        <authorList>
            <person name="Sahl J."/>
            <person name="Keim P."/>
            <person name="Wagner D."/>
        </authorList>
    </citation>
    <scope>NUCLEOTIDE SEQUENCE [LARGE SCALE GENOMIC DNA]</scope>
    <source>
        <strain evidence="2 3">MSMB1137WGS</strain>
    </source>
</reference>
<evidence type="ECO:0008006" key="4">
    <source>
        <dbReference type="Google" id="ProtNLM"/>
    </source>
</evidence>
<organism evidence="2 3">
    <name type="scientific">Burkholderia ubonensis</name>
    <dbReference type="NCBI Taxonomy" id="101571"/>
    <lineage>
        <taxon>Bacteria</taxon>
        <taxon>Pseudomonadati</taxon>
        <taxon>Pseudomonadota</taxon>
        <taxon>Betaproteobacteria</taxon>
        <taxon>Burkholderiales</taxon>
        <taxon>Burkholderiaceae</taxon>
        <taxon>Burkholderia</taxon>
        <taxon>Burkholderia cepacia complex</taxon>
    </lineage>
</organism>
<protein>
    <recommendedName>
        <fullName evidence="4">PPM-type phosphatase domain-containing protein</fullName>
    </recommendedName>
</protein>
<dbReference type="Proteomes" id="UP000056732">
    <property type="component" value="Unassembled WGS sequence"/>
</dbReference>
<accession>A0AAW3NF88</accession>
<comment type="caution">
    <text evidence="2">The sequence shown here is derived from an EMBL/GenBank/DDBJ whole genome shotgun (WGS) entry which is preliminary data.</text>
</comment>
<name>A0AAW3NF88_9BURK</name>
<evidence type="ECO:0000313" key="2">
    <source>
        <dbReference type="EMBL" id="KVT63115.1"/>
    </source>
</evidence>